<feature type="repeat" description="TPR" evidence="9">
    <location>
        <begin position="123"/>
        <end position="156"/>
    </location>
</feature>
<feature type="repeat" description="TPR" evidence="9">
    <location>
        <begin position="160"/>
        <end position="193"/>
    </location>
</feature>
<dbReference type="GO" id="GO:0005634">
    <property type="term" value="C:nucleus"/>
    <property type="evidence" value="ECO:0007669"/>
    <property type="project" value="UniProtKB-SubCell"/>
</dbReference>
<dbReference type="Proteomes" id="UP001161017">
    <property type="component" value="Unassembled WGS sequence"/>
</dbReference>
<feature type="compositionally biased region" description="Low complexity" evidence="10">
    <location>
        <begin position="623"/>
        <end position="638"/>
    </location>
</feature>
<dbReference type="GO" id="GO:0000978">
    <property type="term" value="F:RNA polymerase II cis-regulatory region sequence-specific DNA binding"/>
    <property type="evidence" value="ECO:0007669"/>
    <property type="project" value="TreeGrafter"/>
</dbReference>
<feature type="repeat" description="TPR" evidence="9">
    <location>
        <begin position="303"/>
        <end position="336"/>
    </location>
</feature>
<dbReference type="EMBL" id="JAPUFD010000016">
    <property type="protein sequence ID" value="MDI1492064.1"/>
    <property type="molecule type" value="Genomic_DNA"/>
</dbReference>
<evidence type="ECO:0000256" key="9">
    <source>
        <dbReference type="PROSITE-ProRule" id="PRU00339"/>
    </source>
</evidence>
<dbReference type="SMART" id="SM00028">
    <property type="entry name" value="TPR"/>
    <property type="match status" value="10"/>
</dbReference>
<dbReference type="AlphaFoldDB" id="A0AA43QUY9"/>
<keyword evidence="3" id="KW-0677">Repeat</keyword>
<evidence type="ECO:0000313" key="11">
    <source>
        <dbReference type="EMBL" id="MDI1492064.1"/>
    </source>
</evidence>
<feature type="compositionally biased region" description="Low complexity" evidence="10">
    <location>
        <begin position="749"/>
        <end position="765"/>
    </location>
</feature>
<feature type="compositionally biased region" description="Basic and acidic residues" evidence="10">
    <location>
        <begin position="776"/>
        <end position="793"/>
    </location>
</feature>
<evidence type="ECO:0000256" key="5">
    <source>
        <dbReference type="ARBA" id="ARBA00023015"/>
    </source>
</evidence>
<dbReference type="PROSITE" id="PS50005">
    <property type="entry name" value="TPR"/>
    <property type="match status" value="6"/>
</dbReference>
<feature type="repeat" description="TPR" evidence="9">
    <location>
        <begin position="197"/>
        <end position="230"/>
    </location>
</feature>
<dbReference type="GO" id="GO:0017053">
    <property type="term" value="C:transcription repressor complex"/>
    <property type="evidence" value="ECO:0007669"/>
    <property type="project" value="TreeGrafter"/>
</dbReference>
<evidence type="ECO:0000256" key="7">
    <source>
        <dbReference type="ARBA" id="ARBA00023242"/>
    </source>
</evidence>
<evidence type="ECO:0000256" key="1">
    <source>
        <dbReference type="ARBA" id="ARBA00004123"/>
    </source>
</evidence>
<dbReference type="Pfam" id="PF12895">
    <property type="entry name" value="ANAPC3"/>
    <property type="match status" value="1"/>
</dbReference>
<name>A0AA43QUY9_9LECA</name>
<keyword evidence="2" id="KW-0678">Repressor</keyword>
<organism evidence="11 12">
    <name type="scientific">Ramalina farinacea</name>
    <dbReference type="NCBI Taxonomy" id="258253"/>
    <lineage>
        <taxon>Eukaryota</taxon>
        <taxon>Fungi</taxon>
        <taxon>Dikarya</taxon>
        <taxon>Ascomycota</taxon>
        <taxon>Pezizomycotina</taxon>
        <taxon>Lecanoromycetes</taxon>
        <taxon>OSLEUM clade</taxon>
        <taxon>Lecanoromycetidae</taxon>
        <taxon>Lecanorales</taxon>
        <taxon>Lecanorineae</taxon>
        <taxon>Ramalinaceae</taxon>
        <taxon>Ramalina</taxon>
    </lineage>
</organism>
<evidence type="ECO:0000256" key="8">
    <source>
        <dbReference type="ARBA" id="ARBA00061082"/>
    </source>
</evidence>
<comment type="caution">
    <text evidence="11">The sequence shown here is derived from an EMBL/GenBank/DDBJ whole genome shotgun (WGS) entry which is preliminary data.</text>
</comment>
<evidence type="ECO:0000256" key="3">
    <source>
        <dbReference type="ARBA" id="ARBA00022737"/>
    </source>
</evidence>
<dbReference type="Gene3D" id="1.25.40.10">
    <property type="entry name" value="Tetratricopeptide repeat domain"/>
    <property type="match status" value="2"/>
</dbReference>
<accession>A0AA43QUY9</accession>
<dbReference type="PROSITE" id="PS50293">
    <property type="entry name" value="TPR_REGION"/>
    <property type="match status" value="1"/>
</dbReference>
<feature type="compositionally biased region" description="Pro residues" evidence="10">
    <location>
        <begin position="529"/>
        <end position="547"/>
    </location>
</feature>
<dbReference type="Pfam" id="PF14559">
    <property type="entry name" value="TPR_19"/>
    <property type="match status" value="1"/>
</dbReference>
<keyword evidence="4 9" id="KW-0802">TPR repeat</keyword>
<protein>
    <submittedName>
        <fullName evidence="11">Glucose repression mediator protein</fullName>
    </submittedName>
</protein>
<dbReference type="FunFam" id="1.25.40.10:FF:000403">
    <property type="entry name" value="General transcriptional repressor, putative"/>
    <property type="match status" value="1"/>
</dbReference>
<evidence type="ECO:0000256" key="6">
    <source>
        <dbReference type="ARBA" id="ARBA00023163"/>
    </source>
</evidence>
<keyword evidence="6" id="KW-0804">Transcription</keyword>
<keyword evidence="7" id="KW-0539">Nucleus</keyword>
<gene>
    <name evidence="11" type="primary">SSN6</name>
    <name evidence="11" type="ORF">OHK93_003275</name>
</gene>
<dbReference type="FunFam" id="1.25.40.10:FF:000078">
    <property type="entry name" value="Transcriptional corepressor Cyc8"/>
    <property type="match status" value="1"/>
</dbReference>
<feature type="compositionally biased region" description="Basic and acidic residues" evidence="10">
    <location>
        <begin position="804"/>
        <end position="818"/>
    </location>
</feature>
<dbReference type="SUPFAM" id="SSF48452">
    <property type="entry name" value="TPR-like"/>
    <property type="match status" value="2"/>
</dbReference>
<comment type="similarity">
    <text evidence="8">Belongs to the CYC8/SSN6 family.</text>
</comment>
<keyword evidence="12" id="KW-1185">Reference proteome</keyword>
<feature type="compositionally biased region" description="Acidic residues" evidence="10">
    <location>
        <begin position="794"/>
        <end position="803"/>
    </location>
</feature>
<feature type="repeat" description="TPR" evidence="9">
    <location>
        <begin position="87"/>
        <end position="120"/>
    </location>
</feature>
<dbReference type="InterPro" id="IPR011990">
    <property type="entry name" value="TPR-like_helical_dom_sf"/>
</dbReference>
<reference evidence="11" key="1">
    <citation type="journal article" date="2023" name="Genome Biol. Evol.">
        <title>First Whole Genome Sequence and Flow Cytometry Genome Size Data for the Lichen-Forming Fungus Ramalina farinacea (Ascomycota).</title>
        <authorList>
            <person name="Llewellyn T."/>
            <person name="Mian S."/>
            <person name="Hill R."/>
            <person name="Leitch I.J."/>
            <person name="Gaya E."/>
        </authorList>
    </citation>
    <scope>NUCLEOTIDE SEQUENCE</scope>
    <source>
        <strain evidence="11">LIQ254RAFAR</strain>
    </source>
</reference>
<evidence type="ECO:0000256" key="10">
    <source>
        <dbReference type="SAM" id="MobiDB-lite"/>
    </source>
</evidence>
<proteinExistence type="inferred from homology"/>
<evidence type="ECO:0000256" key="4">
    <source>
        <dbReference type="ARBA" id="ARBA00022803"/>
    </source>
</evidence>
<comment type="subcellular location">
    <subcellularLocation>
        <location evidence="1">Nucleus</location>
    </subcellularLocation>
</comment>
<dbReference type="Pfam" id="PF13181">
    <property type="entry name" value="TPR_8"/>
    <property type="match status" value="1"/>
</dbReference>
<feature type="repeat" description="TPR" evidence="9">
    <location>
        <begin position="269"/>
        <end position="302"/>
    </location>
</feature>
<keyword evidence="5" id="KW-0805">Transcription regulation</keyword>
<feature type="compositionally biased region" description="Low complexity" evidence="10">
    <location>
        <begin position="449"/>
        <end position="464"/>
    </location>
</feature>
<feature type="region of interest" description="Disordered" evidence="10">
    <location>
        <begin position="384"/>
        <end position="832"/>
    </location>
</feature>
<dbReference type="Pfam" id="PF00515">
    <property type="entry name" value="TPR_1"/>
    <property type="match status" value="1"/>
</dbReference>
<sequence>MPTQVINKITPAHMSSLNESVWLSIGGLHELQGDPDGAIHAYENALRHNAYSIQALNAISCILRTKENFPRAVEYLHTILKIDANNGEVWGSLGHCYLMMEDLQQAYAAYQQALYHLPDPKEPKLWYGIGILYDRYGSLEHAEEAFSQVMLMQPDFDKANEIYFRLGIIYKQQQKYAQSLECFKYIVKNPPRPLTEEDIWFQIGHVHEQQKDYEAAKVAYRRVLERDPSHAKVLQQLGLLHHQESPHYANQDQAIEYLEKSVSSDNQDAQSWYLLGRCYMSQQKYSKAYEAYQQAVYRDGRNPTFWCSIGVLYYQINQYRDALDAYSRAIRLNPSISEVWYDLGTLYESCNNQTNDAMDAYTRAADLDPSNMHIKARLQLLRNSGQSTGMPNQGGVPVPQDVHPQQYQAPGVGAPPGHQWGPPSGPNQVLHGSAPAPVQDWPRRLADIQQPASNQQQQQAQPQQQPGPPPPSAMQYERREVPRPPPSQRPLSPRVEHLRQYAPEPPREVLTRRSPPSQPPMNHSGPNTYPAPPQALPQPQPTNPHPNQPGRLASSGYGATDPGVRFPTHGPQGPAGSVLPFGRGSSPPEIRPIESLSSPRGGPHHSQPPFSHHPHPTHPVGIAAGAPAPAAALAATEAAARDRDDRPMTGIKRAHEADEELGILHKHAANGDNKSRLDDSRHRRPSPPDRRMSPVARPMSSQMASPRGRAASPPVQGSRNSSTVRREEQRRADESYYPSEAAHHPPTLPSMQMQQPQQQPQQQPAEPLPPTPMSESGRDVKKEAYEAASRKMEVDEDYDDEGEEEKRKTHSGGRESPQRVKATGPVAVEAEA</sequence>
<dbReference type="InterPro" id="IPR019734">
    <property type="entry name" value="TPR_rpt"/>
</dbReference>
<evidence type="ECO:0000256" key="2">
    <source>
        <dbReference type="ARBA" id="ARBA00022491"/>
    </source>
</evidence>
<evidence type="ECO:0000313" key="12">
    <source>
        <dbReference type="Proteomes" id="UP001161017"/>
    </source>
</evidence>
<feature type="compositionally biased region" description="Basic and acidic residues" evidence="10">
    <location>
        <begin position="724"/>
        <end position="734"/>
    </location>
</feature>
<feature type="compositionally biased region" description="Basic and acidic residues" evidence="10">
    <location>
        <begin position="673"/>
        <end position="692"/>
    </location>
</feature>
<dbReference type="GO" id="GO:0031490">
    <property type="term" value="F:chromatin DNA binding"/>
    <property type="evidence" value="ECO:0007669"/>
    <property type="project" value="TreeGrafter"/>
</dbReference>
<dbReference type="PANTHER" id="PTHR14017:SF1">
    <property type="entry name" value="LD02225P"/>
    <property type="match status" value="1"/>
</dbReference>
<dbReference type="GO" id="GO:0000122">
    <property type="term" value="P:negative regulation of transcription by RNA polymerase II"/>
    <property type="evidence" value="ECO:0007669"/>
    <property type="project" value="TreeGrafter"/>
</dbReference>
<dbReference type="InterPro" id="IPR051630">
    <property type="entry name" value="Corepressor-Demethylase"/>
</dbReference>
<dbReference type="PANTHER" id="PTHR14017">
    <property type="entry name" value="LYSINE-SPECIFIC DEMETHYLASE"/>
    <property type="match status" value="1"/>
</dbReference>
<feature type="compositionally biased region" description="Basic and acidic residues" evidence="10">
    <location>
        <begin position="494"/>
        <end position="511"/>
    </location>
</feature>